<feature type="region of interest" description="Disordered" evidence="2">
    <location>
        <begin position="1"/>
        <end position="50"/>
    </location>
</feature>
<proteinExistence type="predicted"/>
<sequence length="836" mass="94125">MPHSRDDTAQRVTPASSSSSQAPSRLIERLRKNSAISRSSGSIGDHRDGLSRSARSLANVKEADSVADLLGSTPKIIWTKDYRSEQDIMDVQLANDLPKSSELLHEVRVNGITFLLSNLQNVFDKFNRRIEQNTLVEKDIRRIVARYFADFSQWVAMYLKTCNEDVTDLDDAINLYRFTANVEQGANEIVKAILLWNTVYMRFLDFIRKREIVVGRFVDEFSAIEEENGILKDVLAQSGAGNMPIQIVMRSTTVGTAKVSKETAEKETNFPEVGTTPQDFDIVPPAEVFEGSTVNDGQPEVDLMKTQPAEAVSPAHTPLQPIPEKASIEPPETSHRGCQTEVVIVKTFIEMKHIGTDAYVAKNPPVDAELQTDLVHNQIDEYIKRIDVVETKLVEEEHQHTVAVRKLEVQIEDMKSVEEETQAKIQTLTQERNETEHRLTTLLRESQSTLITQLQVSSRYQTEAAESSKLVQQLQSDLATLQTSHKILEDHSKSQKKQLTATLTSLDTAKAENISVALELQGCKDELRKWEKLYGECKFELNATDIRLGESKQRVEVLEEDKRLLEKTAREAVEAERKLRADLSEIRQSVGNAKEEIDKLTMYNMDMERLVRMEREKNKEIEMSLRAIMRFPDVSLGRDLSLPDLPPSAEVDKILQEMINSNNVRIALLEQKNNEFRVLRLKQSALTPKASQKRGPIVQNAPLYDEKLLDKVKDSLLYQELVTHFGAGRGWEHMLPLSAEAPPPEPLGTYASWGPQQNGSQPTGRPKSATHHPPDELHRYKSAQAPQHRTTKETLAHGGTEQGKKGGTTTGKGLRTVHWKGSTGTLTSPAMKKAWQ</sequence>
<evidence type="ECO:0000256" key="1">
    <source>
        <dbReference type="SAM" id="Coils"/>
    </source>
</evidence>
<comment type="caution">
    <text evidence="3">The sequence shown here is derived from an EMBL/GenBank/DDBJ whole genome shotgun (WGS) entry which is preliminary data.</text>
</comment>
<organism evidence="3 4">
    <name type="scientific">Rhizophlyctis rosea</name>
    <dbReference type="NCBI Taxonomy" id="64517"/>
    <lineage>
        <taxon>Eukaryota</taxon>
        <taxon>Fungi</taxon>
        <taxon>Fungi incertae sedis</taxon>
        <taxon>Chytridiomycota</taxon>
        <taxon>Chytridiomycota incertae sedis</taxon>
        <taxon>Chytridiomycetes</taxon>
        <taxon>Rhizophlyctidales</taxon>
        <taxon>Rhizophlyctidaceae</taxon>
        <taxon>Rhizophlyctis</taxon>
    </lineage>
</organism>
<feature type="coiled-coil region" evidence="1">
    <location>
        <begin position="379"/>
        <end position="445"/>
    </location>
</feature>
<feature type="coiled-coil region" evidence="1">
    <location>
        <begin position="548"/>
        <end position="596"/>
    </location>
</feature>
<evidence type="ECO:0000313" key="4">
    <source>
        <dbReference type="Proteomes" id="UP001212841"/>
    </source>
</evidence>
<dbReference type="AlphaFoldDB" id="A0AAD5X8M2"/>
<dbReference type="EMBL" id="JADGJD010000013">
    <property type="protein sequence ID" value="KAJ3057002.1"/>
    <property type="molecule type" value="Genomic_DNA"/>
</dbReference>
<evidence type="ECO:0000313" key="3">
    <source>
        <dbReference type="EMBL" id="KAJ3057002.1"/>
    </source>
</evidence>
<accession>A0AAD5X8M2</accession>
<reference evidence="3" key="1">
    <citation type="submission" date="2020-05" db="EMBL/GenBank/DDBJ databases">
        <title>Phylogenomic resolution of chytrid fungi.</title>
        <authorList>
            <person name="Stajich J.E."/>
            <person name="Amses K."/>
            <person name="Simmons R."/>
            <person name="Seto K."/>
            <person name="Myers J."/>
            <person name="Bonds A."/>
            <person name="Quandt C.A."/>
            <person name="Barry K."/>
            <person name="Liu P."/>
            <person name="Grigoriev I."/>
            <person name="Longcore J.E."/>
            <person name="James T.Y."/>
        </authorList>
    </citation>
    <scope>NUCLEOTIDE SEQUENCE</scope>
    <source>
        <strain evidence="3">JEL0318</strain>
    </source>
</reference>
<keyword evidence="4" id="KW-1185">Reference proteome</keyword>
<protein>
    <submittedName>
        <fullName evidence="3">Uncharacterized protein</fullName>
    </submittedName>
</protein>
<evidence type="ECO:0000256" key="2">
    <source>
        <dbReference type="SAM" id="MobiDB-lite"/>
    </source>
</evidence>
<feature type="region of interest" description="Disordered" evidence="2">
    <location>
        <begin position="312"/>
        <end position="335"/>
    </location>
</feature>
<gene>
    <name evidence="3" type="ORF">HK097_001486</name>
</gene>
<dbReference type="Proteomes" id="UP001212841">
    <property type="component" value="Unassembled WGS sequence"/>
</dbReference>
<keyword evidence="1" id="KW-0175">Coiled coil</keyword>
<feature type="compositionally biased region" description="Polar residues" evidence="2">
    <location>
        <begin position="754"/>
        <end position="763"/>
    </location>
</feature>
<feature type="compositionally biased region" description="Low complexity" evidence="2">
    <location>
        <begin position="14"/>
        <end position="24"/>
    </location>
</feature>
<feature type="region of interest" description="Disordered" evidence="2">
    <location>
        <begin position="736"/>
        <end position="836"/>
    </location>
</feature>
<name>A0AAD5X8M2_9FUNG</name>